<dbReference type="GO" id="GO:0010468">
    <property type="term" value="P:regulation of gene expression"/>
    <property type="evidence" value="ECO:0007669"/>
    <property type="project" value="UniProtKB-ARBA"/>
</dbReference>
<dbReference type="AlphaFoldDB" id="A0A1W4XF65"/>
<feature type="compositionally biased region" description="Polar residues" evidence="2">
    <location>
        <begin position="196"/>
        <end position="219"/>
    </location>
</feature>
<feature type="transmembrane region" description="Helical" evidence="3">
    <location>
        <begin position="9"/>
        <end position="26"/>
    </location>
</feature>
<dbReference type="PROSITE" id="PS50084">
    <property type="entry name" value="KH_TYPE_1"/>
    <property type="match status" value="1"/>
</dbReference>
<feature type="compositionally biased region" description="Basic and acidic residues" evidence="2">
    <location>
        <begin position="36"/>
        <end position="57"/>
    </location>
</feature>
<dbReference type="STRING" id="224129.A0A1W4XF65"/>
<dbReference type="CDD" id="cd20407">
    <property type="entry name" value="Tudor_AKAP1"/>
    <property type="match status" value="1"/>
</dbReference>
<feature type="region of interest" description="Disordered" evidence="2">
    <location>
        <begin position="145"/>
        <end position="353"/>
    </location>
</feature>
<dbReference type="Gene3D" id="3.30.1370.10">
    <property type="entry name" value="K Homology domain, type 1"/>
    <property type="match status" value="1"/>
</dbReference>
<dbReference type="RefSeq" id="XP_018330990.1">
    <property type="nucleotide sequence ID" value="XM_018475488.2"/>
</dbReference>
<evidence type="ECO:0000313" key="11">
    <source>
        <dbReference type="RefSeq" id="XP_018330990.1"/>
    </source>
</evidence>
<feature type="domain" description="Tudor" evidence="4">
    <location>
        <begin position="516"/>
        <end position="574"/>
    </location>
</feature>
<evidence type="ECO:0000256" key="2">
    <source>
        <dbReference type="SAM" id="MobiDB-lite"/>
    </source>
</evidence>
<keyword evidence="3" id="KW-0472">Membrane</keyword>
<keyword evidence="5" id="KW-1185">Reference proteome</keyword>
<keyword evidence="3" id="KW-0812">Transmembrane</keyword>
<dbReference type="InterPro" id="IPR004088">
    <property type="entry name" value="KH_dom_type_1"/>
</dbReference>
<dbReference type="PROSITE" id="PS50304">
    <property type="entry name" value="TUDOR"/>
    <property type="match status" value="1"/>
</dbReference>
<feature type="compositionally biased region" description="Basic and acidic residues" evidence="2">
    <location>
        <begin position="244"/>
        <end position="255"/>
    </location>
</feature>
<feature type="region of interest" description="Disordered" evidence="2">
    <location>
        <begin position="36"/>
        <end position="75"/>
    </location>
</feature>
<dbReference type="RefSeq" id="XP_018330985.1">
    <property type="nucleotide sequence ID" value="XM_018475483.2"/>
</dbReference>
<dbReference type="PANTHER" id="PTHR22948">
    <property type="entry name" value="TUDOR DOMAIN CONTAINING PROTEIN"/>
    <property type="match status" value="1"/>
</dbReference>
<proteinExistence type="predicted"/>
<dbReference type="RefSeq" id="XP_018330986.1">
    <property type="nucleotide sequence ID" value="XM_018475484.1"/>
</dbReference>
<dbReference type="InterPro" id="IPR002999">
    <property type="entry name" value="Tudor"/>
</dbReference>
<evidence type="ECO:0000313" key="6">
    <source>
        <dbReference type="RefSeq" id="XP_018330985.1"/>
    </source>
</evidence>
<dbReference type="Proteomes" id="UP000192223">
    <property type="component" value="Unplaced"/>
</dbReference>
<dbReference type="GO" id="GO:0003723">
    <property type="term" value="F:RNA binding"/>
    <property type="evidence" value="ECO:0007669"/>
    <property type="project" value="UniProtKB-UniRule"/>
</dbReference>
<feature type="region of interest" description="Disordered" evidence="2">
    <location>
        <begin position="666"/>
        <end position="685"/>
    </location>
</feature>
<dbReference type="RefSeq" id="XP_018330988.1">
    <property type="nucleotide sequence ID" value="XM_018475486.2"/>
</dbReference>
<dbReference type="SUPFAM" id="SSF54791">
    <property type="entry name" value="Eukaryotic type KH-domain (KH-domain type I)"/>
    <property type="match status" value="1"/>
</dbReference>
<evidence type="ECO:0000313" key="5">
    <source>
        <dbReference type="Proteomes" id="UP000192223"/>
    </source>
</evidence>
<protein>
    <submittedName>
        <fullName evidence="6 7">KH domain-containing protein akap-1 isoform X1</fullName>
    </submittedName>
</protein>
<dbReference type="Gene3D" id="2.40.50.90">
    <property type="match status" value="1"/>
</dbReference>
<dbReference type="Pfam" id="PF00013">
    <property type="entry name" value="KH_1"/>
    <property type="match status" value="1"/>
</dbReference>
<dbReference type="SMART" id="SM00322">
    <property type="entry name" value="KH"/>
    <property type="match status" value="1"/>
</dbReference>
<dbReference type="GO" id="GO:0005739">
    <property type="term" value="C:mitochondrion"/>
    <property type="evidence" value="ECO:0007669"/>
    <property type="project" value="UniProtKB-ARBA"/>
</dbReference>
<dbReference type="KEGG" id="apln:108740948"/>
<dbReference type="GeneID" id="108740948"/>
<evidence type="ECO:0000313" key="8">
    <source>
        <dbReference type="RefSeq" id="XP_018330987.1"/>
    </source>
</evidence>
<dbReference type="RefSeq" id="XP_018330989.1">
    <property type="nucleotide sequence ID" value="XM_018475487.2"/>
</dbReference>
<evidence type="ECO:0000313" key="7">
    <source>
        <dbReference type="RefSeq" id="XP_018330986.1"/>
    </source>
</evidence>
<organism evidence="5 6">
    <name type="scientific">Agrilus planipennis</name>
    <name type="common">Emerald ash borer</name>
    <name type="synonym">Agrilus marcopoli</name>
    <dbReference type="NCBI Taxonomy" id="224129"/>
    <lineage>
        <taxon>Eukaryota</taxon>
        <taxon>Metazoa</taxon>
        <taxon>Ecdysozoa</taxon>
        <taxon>Arthropoda</taxon>
        <taxon>Hexapoda</taxon>
        <taxon>Insecta</taxon>
        <taxon>Pterygota</taxon>
        <taxon>Neoptera</taxon>
        <taxon>Endopterygota</taxon>
        <taxon>Coleoptera</taxon>
        <taxon>Polyphaga</taxon>
        <taxon>Elateriformia</taxon>
        <taxon>Buprestoidea</taxon>
        <taxon>Buprestidae</taxon>
        <taxon>Agrilinae</taxon>
        <taxon>Agrilus</taxon>
    </lineage>
</organism>
<evidence type="ECO:0000256" key="3">
    <source>
        <dbReference type="SAM" id="Phobius"/>
    </source>
</evidence>
<gene>
    <name evidence="6 7 8 9 10 11" type="primary">LOC108740948</name>
</gene>
<reference evidence="6 7" key="1">
    <citation type="submission" date="2025-04" db="UniProtKB">
        <authorList>
            <consortium name="RefSeq"/>
        </authorList>
    </citation>
    <scope>IDENTIFICATION</scope>
    <source>
        <tissue evidence="6 7">Entire body</tissue>
    </source>
</reference>
<dbReference type="InterPro" id="IPR036612">
    <property type="entry name" value="KH_dom_type_1_sf"/>
</dbReference>
<dbReference type="CDD" id="cd22395">
    <property type="entry name" value="KH-I_AKAP1"/>
    <property type="match status" value="1"/>
</dbReference>
<dbReference type="InterPro" id="IPR004087">
    <property type="entry name" value="KH_dom"/>
</dbReference>
<evidence type="ECO:0000259" key="4">
    <source>
        <dbReference type="PROSITE" id="PS50304"/>
    </source>
</evidence>
<dbReference type="SUPFAM" id="SSF63748">
    <property type="entry name" value="Tudor/PWWP/MBT"/>
    <property type="match status" value="1"/>
</dbReference>
<dbReference type="Pfam" id="PF00567">
    <property type="entry name" value="TUDOR"/>
    <property type="match status" value="1"/>
</dbReference>
<sequence length="685" mass="75519">MAPLRTRQVLVWAGLPLTILLTYLWFKKKRTVLRSDPGKKVQKQETKTLEEELKEAEASAEANLTTPSKTFSRSLSGVDTDPIDIVFPRELRAKKPSPIIISDEDLDLEIEKIKSMKSDPYSKRSNNSLNVSPLKSTASIVSIETVEEERTSSESENSSVKTAIDTSENKENCQQTGTESTTPPCSSPPFPELSRVSCSPINTPSSQEGGCDQVDSTSEIPKEVEMTKSKRRSKTPQSKNLTKNPEKMTESRAEETAANIDTELNETTVEKKLSSLHLETKPRSPKNNHHQEEYHRTSCERDSANHSPVDLMLASPSLSSISDNHSEGSSDSGKGGSDVVTPPPSRTPACDGSVSGDVPLHSIYEFLIPQNLVGRLIGRQGTFVTQIKEKTRAHIVIKKHPDNPKLKVCQIEGTQLEIDTALEMIRDKFPEKRYPELTLEQVSFLPPVSTVPLIPEHLCLKLIEGINNDTIVSCMVAPNHLFLQQPTHPTFPNLLMLSNCLNACYADASSPLLPNPIPENTVCIAQSLGAWYRALVLSTDLENEVSYVKFLDYGGYVNIPNSELRQIRADFLSLPFQASECVLANVKPIGGDDALWLDEAYTLVADLTKGSILYTQVVGFADERIPLVHIYIVLGPQSVVFLNGELVNRGFAEWIPSEDCNSMSNSIADSSTTIATEDQTLETTA</sequence>
<dbReference type="InterPro" id="IPR050621">
    <property type="entry name" value="Tudor_domain_containing"/>
</dbReference>
<dbReference type="InterPro" id="IPR047368">
    <property type="entry name" value="KH-I_AKAP1"/>
</dbReference>
<evidence type="ECO:0000313" key="9">
    <source>
        <dbReference type="RefSeq" id="XP_018330988.1"/>
    </source>
</evidence>
<dbReference type="InterPro" id="IPR035437">
    <property type="entry name" value="SNase_OB-fold_sf"/>
</dbReference>
<dbReference type="Gene3D" id="2.30.30.140">
    <property type="match status" value="1"/>
</dbReference>
<dbReference type="InterPro" id="IPR047367">
    <property type="entry name" value="Tudor_AKAP1"/>
</dbReference>
<evidence type="ECO:0000256" key="1">
    <source>
        <dbReference type="PROSITE-ProRule" id="PRU00117"/>
    </source>
</evidence>
<feature type="compositionally biased region" description="Basic and acidic residues" evidence="2">
    <location>
        <begin position="268"/>
        <end position="282"/>
    </location>
</feature>
<dbReference type="CTD" id="31459"/>
<dbReference type="SMART" id="SM00333">
    <property type="entry name" value="TUDOR"/>
    <property type="match status" value="1"/>
</dbReference>
<dbReference type="OrthoDB" id="10069557at2759"/>
<dbReference type="RefSeq" id="XP_018330987.1">
    <property type="nucleotide sequence ID" value="XM_018475485.2"/>
</dbReference>
<keyword evidence="3" id="KW-1133">Transmembrane helix</keyword>
<dbReference type="PANTHER" id="PTHR22948:SF65">
    <property type="entry name" value="A-KINASE ANCHORING PROTEIN 1"/>
    <property type="match status" value="1"/>
</dbReference>
<name>A0A1W4XF65_AGRPL</name>
<feature type="compositionally biased region" description="Polar residues" evidence="2">
    <location>
        <begin position="63"/>
        <end position="75"/>
    </location>
</feature>
<evidence type="ECO:0000313" key="10">
    <source>
        <dbReference type="RefSeq" id="XP_018330989.1"/>
    </source>
</evidence>
<feature type="compositionally biased region" description="Basic and acidic residues" evidence="2">
    <location>
        <begin position="289"/>
        <end position="304"/>
    </location>
</feature>
<keyword evidence="1" id="KW-0694">RNA-binding</keyword>
<accession>A0A1W4XF65</accession>